<evidence type="ECO:0000256" key="7">
    <source>
        <dbReference type="ARBA" id="ARBA00023288"/>
    </source>
</evidence>
<keyword evidence="6" id="KW-0564">Palmitate</keyword>
<feature type="transmembrane region" description="Helical" evidence="10">
    <location>
        <begin position="152"/>
        <end position="175"/>
    </location>
</feature>
<dbReference type="GO" id="GO:0000329">
    <property type="term" value="C:fungal-type vacuole membrane"/>
    <property type="evidence" value="ECO:0007669"/>
    <property type="project" value="EnsemblFungi"/>
</dbReference>
<comment type="catalytic activity">
    <reaction evidence="9 10">
        <text>L-cysteinyl-[protein] + hexadecanoyl-CoA = S-hexadecanoyl-L-cysteinyl-[protein] + CoA</text>
        <dbReference type="Rhea" id="RHEA:36683"/>
        <dbReference type="Rhea" id="RHEA-COMP:10131"/>
        <dbReference type="Rhea" id="RHEA-COMP:11032"/>
        <dbReference type="ChEBI" id="CHEBI:29950"/>
        <dbReference type="ChEBI" id="CHEBI:57287"/>
        <dbReference type="ChEBI" id="CHEBI:57379"/>
        <dbReference type="ChEBI" id="CHEBI:74151"/>
        <dbReference type="EC" id="2.3.1.225"/>
    </reaction>
</comment>
<evidence type="ECO:0000256" key="8">
    <source>
        <dbReference type="ARBA" id="ARBA00023315"/>
    </source>
</evidence>
<keyword evidence="5 10" id="KW-0472">Membrane</keyword>
<keyword evidence="4 10" id="KW-1133">Transmembrane helix</keyword>
<dbReference type="AlphaFoldDB" id="A0A1G4J3M7"/>
<accession>A0A1G4J3M7</accession>
<gene>
    <name evidence="12" type="ORF">LADA_0D00408G</name>
</gene>
<evidence type="ECO:0000313" key="12">
    <source>
        <dbReference type="EMBL" id="SCU84199.1"/>
    </source>
</evidence>
<keyword evidence="2 10" id="KW-0808">Transferase</keyword>
<dbReference type="EMBL" id="LT598454">
    <property type="protein sequence ID" value="SCU84199.1"/>
    <property type="molecule type" value="Genomic_DNA"/>
</dbReference>
<dbReference type="EC" id="2.3.1.225" evidence="10"/>
<feature type="transmembrane region" description="Helical" evidence="10">
    <location>
        <begin position="14"/>
        <end position="31"/>
    </location>
</feature>
<dbReference type="GO" id="GO:0019706">
    <property type="term" value="F:protein-cysteine S-palmitoyltransferase activity"/>
    <property type="evidence" value="ECO:0007669"/>
    <property type="project" value="UniProtKB-EC"/>
</dbReference>
<dbReference type="OrthoDB" id="302728at2759"/>
<evidence type="ECO:0000313" key="13">
    <source>
        <dbReference type="Proteomes" id="UP000190274"/>
    </source>
</evidence>
<sequence length="336" mass="38887">MLACSSIASAFPKVLTIFLFCYTGFTTLVYVDAIPRGLTLTLLGPIFVLSIYTYFTVIKVGAGSPLEFSELRITDVSAADQGLEFPPEFLTKRSVTLKRNGRFRFCRICNVWKPDRCHHCSSCNVCYLKLDHHCPWFASCVGFRNQKYFVQFLIQATTYSLVVFFIAGTHFLLWFRNERYKDEVINLQLLIVWILSVIITISMAAFTGYTVYLVTQNRTTIETYEWSEHNLQSNLLDEVRGTQTRESTNLFDLGSASRNWQCVMGQSCFEWVFPIPTQSQLRSRHTLDESGLYFEVNRDWRNEVSESMTLQEQLMRRLTPRSSYDHNNSRPFALGD</sequence>
<evidence type="ECO:0000256" key="5">
    <source>
        <dbReference type="ARBA" id="ARBA00023136"/>
    </source>
</evidence>
<evidence type="ECO:0000256" key="10">
    <source>
        <dbReference type="RuleBase" id="RU079119"/>
    </source>
</evidence>
<organism evidence="12 13">
    <name type="scientific">Lachancea dasiensis</name>
    <dbReference type="NCBI Taxonomy" id="1072105"/>
    <lineage>
        <taxon>Eukaryota</taxon>
        <taxon>Fungi</taxon>
        <taxon>Dikarya</taxon>
        <taxon>Ascomycota</taxon>
        <taxon>Saccharomycotina</taxon>
        <taxon>Saccharomycetes</taxon>
        <taxon>Saccharomycetales</taxon>
        <taxon>Saccharomycetaceae</taxon>
        <taxon>Lachancea</taxon>
    </lineage>
</organism>
<keyword evidence="13" id="KW-1185">Reference proteome</keyword>
<keyword evidence="3 10" id="KW-0812">Transmembrane</keyword>
<dbReference type="PROSITE" id="PS50216">
    <property type="entry name" value="DHHC"/>
    <property type="match status" value="1"/>
</dbReference>
<evidence type="ECO:0000256" key="9">
    <source>
        <dbReference type="ARBA" id="ARBA00048048"/>
    </source>
</evidence>
<protein>
    <recommendedName>
        <fullName evidence="10">Palmitoyltransferase</fullName>
        <ecNumber evidence="10">2.3.1.225</ecNumber>
    </recommendedName>
</protein>
<evidence type="ECO:0000259" key="11">
    <source>
        <dbReference type="Pfam" id="PF01529"/>
    </source>
</evidence>
<dbReference type="STRING" id="1266660.A0A1G4J3M7"/>
<dbReference type="PANTHER" id="PTHR12246">
    <property type="entry name" value="PALMITOYLTRANSFERASE ZDHHC16"/>
    <property type="match status" value="1"/>
</dbReference>
<evidence type="ECO:0000256" key="3">
    <source>
        <dbReference type="ARBA" id="ARBA00022692"/>
    </source>
</evidence>
<dbReference type="GO" id="GO:0042144">
    <property type="term" value="P:vacuole fusion, non-autophagic"/>
    <property type="evidence" value="ECO:0007669"/>
    <property type="project" value="EnsemblFungi"/>
</dbReference>
<comment type="domain">
    <text evidence="10">The DHHC domain is required for palmitoyltransferase activity.</text>
</comment>
<name>A0A1G4J3M7_9SACH</name>
<reference evidence="12 13" key="1">
    <citation type="submission" date="2016-03" db="EMBL/GenBank/DDBJ databases">
        <authorList>
            <person name="Devillers H."/>
        </authorList>
    </citation>
    <scope>NUCLEOTIDE SEQUENCE [LARGE SCALE GENOMIC DNA]</scope>
    <source>
        <strain evidence="12">CBS 10888</strain>
    </source>
</reference>
<comment type="subcellular location">
    <subcellularLocation>
        <location evidence="1">Membrane</location>
        <topology evidence="1">Multi-pass membrane protein</topology>
    </subcellularLocation>
</comment>
<evidence type="ECO:0000256" key="4">
    <source>
        <dbReference type="ARBA" id="ARBA00022989"/>
    </source>
</evidence>
<evidence type="ECO:0000256" key="1">
    <source>
        <dbReference type="ARBA" id="ARBA00004141"/>
    </source>
</evidence>
<comment type="similarity">
    <text evidence="10">Belongs to the DHHC palmitoyltransferase family.</text>
</comment>
<evidence type="ECO:0000256" key="2">
    <source>
        <dbReference type="ARBA" id="ARBA00022679"/>
    </source>
</evidence>
<feature type="transmembrane region" description="Helical" evidence="10">
    <location>
        <begin position="187"/>
        <end position="212"/>
    </location>
</feature>
<dbReference type="Pfam" id="PF01529">
    <property type="entry name" value="DHHC"/>
    <property type="match status" value="1"/>
</dbReference>
<feature type="transmembrane region" description="Helical" evidence="10">
    <location>
        <begin position="38"/>
        <end position="58"/>
    </location>
</feature>
<dbReference type="InterPro" id="IPR001594">
    <property type="entry name" value="Palmitoyltrfase_DHHC"/>
</dbReference>
<proteinExistence type="inferred from homology"/>
<evidence type="ECO:0000256" key="6">
    <source>
        <dbReference type="ARBA" id="ARBA00023139"/>
    </source>
</evidence>
<feature type="domain" description="Palmitoyltransferase DHHC" evidence="11">
    <location>
        <begin position="102"/>
        <end position="226"/>
    </location>
</feature>
<dbReference type="Proteomes" id="UP000190274">
    <property type="component" value="Chromosome D"/>
</dbReference>
<keyword evidence="7" id="KW-0449">Lipoprotein</keyword>
<dbReference type="InterPro" id="IPR039859">
    <property type="entry name" value="PFA4/ZDH16/20/ERF2-like"/>
</dbReference>
<keyword evidence="8 10" id="KW-0012">Acyltransferase</keyword>